<evidence type="ECO:0000313" key="2">
    <source>
        <dbReference type="EMBL" id="KAE8296270.1"/>
    </source>
</evidence>
<reference evidence="2 3" key="1">
    <citation type="submission" date="2019-07" db="EMBL/GenBank/DDBJ databases">
        <title>Chromosome genome assembly for large yellow croaker.</title>
        <authorList>
            <person name="Xiao S."/>
        </authorList>
    </citation>
    <scope>NUCLEOTIDE SEQUENCE [LARGE SCALE GENOMIC DNA]</scope>
    <source>
        <strain evidence="2">JMULYC20181020</strain>
        <tissue evidence="2">Muscle</tissue>
    </source>
</reference>
<sequence length="259" mass="28725">MDNVPPFLPDLHSHCEEKRWSNEGGRHGRHQWGQHQRNSSTSNGMWSGVDEFCGWRCQEVTRCTHKPTQTAPPGRRVSLLELQAYREREQQDAFSPTSSRIGSIYKIFSTLLLPPSTPDCTGLTSAERGWAGHGSHPRVMAGSWSLENQYVFLSSLRELCLSLAITVCHTTERRGHTFSSHASFHPGHDGISLPHTLSTSKGKHVILLSSHGAKKAPLPPRDVYSSSADRSAEPLPSFIYLPIRLPASALCHLSPVFTT</sequence>
<organism evidence="2 3">
    <name type="scientific">Larimichthys crocea</name>
    <name type="common">Large yellow croaker</name>
    <name type="synonym">Pseudosciaena crocea</name>
    <dbReference type="NCBI Taxonomy" id="215358"/>
    <lineage>
        <taxon>Eukaryota</taxon>
        <taxon>Metazoa</taxon>
        <taxon>Chordata</taxon>
        <taxon>Craniata</taxon>
        <taxon>Vertebrata</taxon>
        <taxon>Euteleostomi</taxon>
        <taxon>Actinopterygii</taxon>
        <taxon>Neopterygii</taxon>
        <taxon>Teleostei</taxon>
        <taxon>Neoteleostei</taxon>
        <taxon>Acanthomorphata</taxon>
        <taxon>Eupercaria</taxon>
        <taxon>Sciaenidae</taxon>
        <taxon>Larimichthys</taxon>
    </lineage>
</organism>
<gene>
    <name evidence="2" type="ORF">D5F01_LYC05024</name>
</gene>
<evidence type="ECO:0000256" key="1">
    <source>
        <dbReference type="SAM" id="MobiDB-lite"/>
    </source>
</evidence>
<proteinExistence type="predicted"/>
<dbReference type="EMBL" id="REGW02000005">
    <property type="protein sequence ID" value="KAE8296270.1"/>
    <property type="molecule type" value="Genomic_DNA"/>
</dbReference>
<keyword evidence="3" id="KW-1185">Reference proteome</keyword>
<protein>
    <submittedName>
        <fullName evidence="2">Uncharacterized protein</fullName>
    </submittedName>
</protein>
<feature type="region of interest" description="Disordered" evidence="1">
    <location>
        <begin position="19"/>
        <end position="43"/>
    </location>
</feature>
<dbReference type="Proteomes" id="UP000424527">
    <property type="component" value="Unassembled WGS sequence"/>
</dbReference>
<dbReference type="AlphaFoldDB" id="A0A6G0IXU4"/>
<name>A0A6G0IXU4_LARCR</name>
<comment type="caution">
    <text evidence="2">The sequence shown here is derived from an EMBL/GenBank/DDBJ whole genome shotgun (WGS) entry which is preliminary data.</text>
</comment>
<accession>A0A6G0IXU4</accession>
<evidence type="ECO:0000313" key="3">
    <source>
        <dbReference type="Proteomes" id="UP000424527"/>
    </source>
</evidence>